<dbReference type="InterPro" id="IPR029052">
    <property type="entry name" value="Metallo-depent_PP-like"/>
</dbReference>
<sequence length="545" mass="59933">MSATELNSPLPTHPQPNPTASRLSRRGLLGLGGVTVVAASSVAWTSTAAAKPLQADPFTLGVASGEPAADGVVLWTRLAIQPTALDGLGGMPSRPVEVEWEVALDPGFRRIAQRGRIDAKPERAHSVHVELRGLRPSSEYWYRFRAERYVSMIGRTKTAPAPGHQNKEMTFAFVSCQNLPAGYFNAYEHLAAEQLDLVAHLGDYIYEGVGASQLPGRSHLPAAEIFSLADYRVRHAQYKTDPYLQAAHASAPWVAVPDDHEVENNYAGAISQIDTEPDQDPAVFLARRAAAYQAYWEHLPFRRSSMPKGPDMQLYRRLPYGTLIDFDLIDTRQYRADQVEPCPGDCPARWDPTRTILGDRQEDWLIGALSKTRATWKIIGNQSVTFDADGTTGEGVSYSTDNWMGYAGARQRLYERIADRGVKNFVVITGDAHRSAAANLKLDFRDQSSYTVGTEFLGTSISSGGNGTDLDNRARIWMAENPHVKFGNVQRGYQRVRVRRDALTVDYRVVPHVTTEGAPISTRVSLSVEAGRGGVADIEDGKPIS</sequence>
<dbReference type="Gene3D" id="3.60.21.70">
    <property type="entry name" value="PhoD-like phosphatase"/>
    <property type="match status" value="1"/>
</dbReference>
<evidence type="ECO:0000313" key="5">
    <source>
        <dbReference type="Proteomes" id="UP000569914"/>
    </source>
</evidence>
<protein>
    <submittedName>
        <fullName evidence="4">Alkaline phosphatase D</fullName>
        <ecNumber evidence="4">3.1.3.1</ecNumber>
    </submittedName>
</protein>
<dbReference type="Gene3D" id="2.60.40.380">
    <property type="entry name" value="Purple acid phosphatase-like, N-terminal"/>
    <property type="match status" value="1"/>
</dbReference>
<dbReference type="EC" id="3.1.3.1" evidence="4"/>
<dbReference type="PANTHER" id="PTHR43606:SF2">
    <property type="entry name" value="ALKALINE PHOSPHATASE FAMILY PROTEIN (AFU_ORTHOLOGUE AFUA_5G03860)"/>
    <property type="match status" value="1"/>
</dbReference>
<feature type="region of interest" description="Disordered" evidence="1">
    <location>
        <begin position="1"/>
        <end position="24"/>
    </location>
</feature>
<dbReference type="SUPFAM" id="SSF56300">
    <property type="entry name" value="Metallo-dependent phosphatases"/>
    <property type="match status" value="1"/>
</dbReference>
<dbReference type="InterPro" id="IPR018946">
    <property type="entry name" value="PhoD-like_MPP"/>
</dbReference>
<organism evidence="4 5">
    <name type="scientific">Microlunatus parietis</name>
    <dbReference type="NCBI Taxonomy" id="682979"/>
    <lineage>
        <taxon>Bacteria</taxon>
        <taxon>Bacillati</taxon>
        <taxon>Actinomycetota</taxon>
        <taxon>Actinomycetes</taxon>
        <taxon>Propionibacteriales</taxon>
        <taxon>Propionibacteriaceae</taxon>
        <taxon>Microlunatus</taxon>
    </lineage>
</organism>
<dbReference type="Pfam" id="PF09423">
    <property type="entry name" value="PhoD"/>
    <property type="match status" value="1"/>
</dbReference>
<name>A0A7Y9I6T0_9ACTN</name>
<dbReference type="RefSeq" id="WP_312879001.1">
    <property type="nucleotide sequence ID" value="NZ_JACCBU010000001.1"/>
</dbReference>
<accession>A0A7Y9I6T0</accession>
<dbReference type="EMBL" id="JACCBU010000001">
    <property type="protein sequence ID" value="NYE71332.1"/>
    <property type="molecule type" value="Genomic_DNA"/>
</dbReference>
<dbReference type="InterPro" id="IPR032093">
    <property type="entry name" value="PhoD_N"/>
</dbReference>
<dbReference type="Proteomes" id="UP000569914">
    <property type="component" value="Unassembled WGS sequence"/>
</dbReference>
<evidence type="ECO:0000259" key="3">
    <source>
        <dbReference type="Pfam" id="PF16655"/>
    </source>
</evidence>
<keyword evidence="4" id="KW-0378">Hydrolase</keyword>
<dbReference type="PANTHER" id="PTHR43606">
    <property type="entry name" value="PHOSPHATASE, PUTATIVE (AFU_ORTHOLOGUE AFUA_6G08710)-RELATED"/>
    <property type="match status" value="1"/>
</dbReference>
<dbReference type="GO" id="GO:0004035">
    <property type="term" value="F:alkaline phosphatase activity"/>
    <property type="evidence" value="ECO:0007669"/>
    <property type="project" value="UniProtKB-EC"/>
</dbReference>
<evidence type="ECO:0000259" key="2">
    <source>
        <dbReference type="Pfam" id="PF09423"/>
    </source>
</evidence>
<feature type="domain" description="PhoD-like phosphatase metallophosphatase" evidence="2">
    <location>
        <begin position="171"/>
        <end position="507"/>
    </location>
</feature>
<evidence type="ECO:0000313" key="4">
    <source>
        <dbReference type="EMBL" id="NYE71332.1"/>
    </source>
</evidence>
<gene>
    <name evidence="4" type="ORF">BKA15_002661</name>
</gene>
<dbReference type="InterPro" id="IPR006311">
    <property type="entry name" value="TAT_signal"/>
</dbReference>
<reference evidence="4 5" key="1">
    <citation type="submission" date="2020-07" db="EMBL/GenBank/DDBJ databases">
        <title>Sequencing the genomes of 1000 actinobacteria strains.</title>
        <authorList>
            <person name="Klenk H.-P."/>
        </authorList>
    </citation>
    <scope>NUCLEOTIDE SEQUENCE [LARGE SCALE GENOMIC DNA]</scope>
    <source>
        <strain evidence="4 5">DSM 22083</strain>
    </source>
</reference>
<proteinExistence type="predicted"/>
<dbReference type="PROSITE" id="PS51318">
    <property type="entry name" value="TAT"/>
    <property type="match status" value="1"/>
</dbReference>
<keyword evidence="5" id="KW-1185">Reference proteome</keyword>
<dbReference type="Pfam" id="PF16655">
    <property type="entry name" value="PhoD_N"/>
    <property type="match status" value="1"/>
</dbReference>
<dbReference type="CDD" id="cd07389">
    <property type="entry name" value="MPP_PhoD"/>
    <property type="match status" value="1"/>
</dbReference>
<dbReference type="AlphaFoldDB" id="A0A7Y9I6T0"/>
<evidence type="ECO:0000256" key="1">
    <source>
        <dbReference type="SAM" id="MobiDB-lite"/>
    </source>
</evidence>
<comment type="caution">
    <text evidence="4">The sequence shown here is derived from an EMBL/GenBank/DDBJ whole genome shotgun (WGS) entry which is preliminary data.</text>
</comment>
<dbReference type="InterPro" id="IPR038607">
    <property type="entry name" value="PhoD-like_sf"/>
</dbReference>
<feature type="domain" description="Phospholipase D N-terminal" evidence="3">
    <location>
        <begin position="60"/>
        <end position="158"/>
    </location>
</feature>
<dbReference type="InterPro" id="IPR052900">
    <property type="entry name" value="Phospholipid_Metab_Enz"/>
</dbReference>
<feature type="compositionally biased region" description="Polar residues" evidence="1">
    <location>
        <begin position="1"/>
        <end position="10"/>
    </location>
</feature>